<reference evidence="1 2" key="1">
    <citation type="submission" date="2019-05" db="EMBL/GenBank/DDBJ databases">
        <title>Another draft genome of Portunus trituberculatus and its Hox gene families provides insights of decapod evolution.</title>
        <authorList>
            <person name="Jeong J.-H."/>
            <person name="Song I."/>
            <person name="Kim S."/>
            <person name="Choi T."/>
            <person name="Kim D."/>
            <person name="Ryu S."/>
            <person name="Kim W."/>
        </authorList>
    </citation>
    <scope>NUCLEOTIDE SEQUENCE [LARGE SCALE GENOMIC DNA]</scope>
    <source>
        <tissue evidence="1">Muscle</tissue>
    </source>
</reference>
<protein>
    <submittedName>
        <fullName evidence="1">Uncharacterized protein</fullName>
    </submittedName>
</protein>
<dbReference type="EMBL" id="VSRR010000092">
    <property type="protein sequence ID" value="MPC09916.1"/>
    <property type="molecule type" value="Genomic_DNA"/>
</dbReference>
<accession>A0A5B7CNH8</accession>
<organism evidence="1 2">
    <name type="scientific">Portunus trituberculatus</name>
    <name type="common">Swimming crab</name>
    <name type="synonym">Neptunus trituberculatus</name>
    <dbReference type="NCBI Taxonomy" id="210409"/>
    <lineage>
        <taxon>Eukaryota</taxon>
        <taxon>Metazoa</taxon>
        <taxon>Ecdysozoa</taxon>
        <taxon>Arthropoda</taxon>
        <taxon>Crustacea</taxon>
        <taxon>Multicrustacea</taxon>
        <taxon>Malacostraca</taxon>
        <taxon>Eumalacostraca</taxon>
        <taxon>Eucarida</taxon>
        <taxon>Decapoda</taxon>
        <taxon>Pleocyemata</taxon>
        <taxon>Brachyura</taxon>
        <taxon>Eubrachyura</taxon>
        <taxon>Portunoidea</taxon>
        <taxon>Portunidae</taxon>
        <taxon>Portuninae</taxon>
        <taxon>Portunus</taxon>
    </lineage>
</organism>
<dbReference type="AlphaFoldDB" id="A0A5B7CNH8"/>
<sequence>MGPLEFTPNLKYTPVMEEIQVSTIHNTGNTAYWYTHQYWPTQYIAPCHPAHLSVLTINRGQCVITEKFTTTCQVFITNTQELTPASSPSVSSSSCGASDSDRVARCPNSHEATLLIVKAGKGQP</sequence>
<dbReference type="Proteomes" id="UP000324222">
    <property type="component" value="Unassembled WGS sequence"/>
</dbReference>
<comment type="caution">
    <text evidence="1">The sequence shown here is derived from an EMBL/GenBank/DDBJ whole genome shotgun (WGS) entry which is preliminary data.</text>
</comment>
<evidence type="ECO:0000313" key="2">
    <source>
        <dbReference type="Proteomes" id="UP000324222"/>
    </source>
</evidence>
<keyword evidence="2" id="KW-1185">Reference proteome</keyword>
<evidence type="ECO:0000313" key="1">
    <source>
        <dbReference type="EMBL" id="MPC09916.1"/>
    </source>
</evidence>
<proteinExistence type="predicted"/>
<name>A0A5B7CNH8_PORTR</name>
<gene>
    <name evidence="1" type="ORF">E2C01_002535</name>
</gene>